<organism evidence="2 3">
    <name type="scientific">Devosia crocina</name>
    <dbReference type="NCBI Taxonomy" id="429728"/>
    <lineage>
        <taxon>Bacteria</taxon>
        <taxon>Pseudomonadati</taxon>
        <taxon>Pseudomonadota</taxon>
        <taxon>Alphaproteobacteria</taxon>
        <taxon>Hyphomicrobiales</taxon>
        <taxon>Devosiaceae</taxon>
        <taxon>Devosia</taxon>
    </lineage>
</organism>
<feature type="region of interest" description="Disordered" evidence="1">
    <location>
        <begin position="237"/>
        <end position="286"/>
    </location>
</feature>
<sequence length="374" mass="40204">MSQLALYESAKEALAAAVRVDEVVDIRNMAEQAKAYAKIARDRRLQADAQELGARAERKLGILLRKAKANGEMSLGGRPAQNSNLDDETGAAEEPVFDNTTFTLAEIGISKKLSSRAQHLAELADDDFERVISDKREKTLAADAPIVSPPKKKPVKADKPAPVQPLEPRRWHQFAFSVLTLSMASDRVSSEAVLKLAEFCGIAALDGDTVDFTPEAIKAMGSLADVALRALDGETELPGTANDCPQPLDTDQRLSAAGPKDAAGRQSVDTLRAERGRPGDGVTAGQTAPDFLERARLREAYEGEIALLLPHKGKLTKQTAEAAMRAGYAAEVPLAIMCQDLGHPYGTVATWANRLGLTSRNRMLAHQYRAGGEA</sequence>
<keyword evidence="3" id="KW-1185">Reference proteome</keyword>
<dbReference type="OrthoDB" id="9813793at2"/>
<gene>
    <name evidence="2" type="ORF">SAMN05216456_1928</name>
</gene>
<evidence type="ECO:0000313" key="2">
    <source>
        <dbReference type="EMBL" id="SFV33233.1"/>
    </source>
</evidence>
<dbReference type="EMBL" id="FPCK01000001">
    <property type="protein sequence ID" value="SFV33233.1"/>
    <property type="molecule type" value="Genomic_DNA"/>
</dbReference>
<evidence type="ECO:0000313" key="3">
    <source>
        <dbReference type="Proteomes" id="UP000199074"/>
    </source>
</evidence>
<name>A0A1I7NF53_9HYPH</name>
<dbReference type="Proteomes" id="UP000199074">
    <property type="component" value="Unassembled WGS sequence"/>
</dbReference>
<proteinExistence type="predicted"/>
<reference evidence="2 3" key="1">
    <citation type="submission" date="2016-10" db="EMBL/GenBank/DDBJ databases">
        <authorList>
            <person name="de Groot N.N."/>
        </authorList>
    </citation>
    <scope>NUCLEOTIDE SEQUENCE [LARGE SCALE GENOMIC DNA]</scope>
    <source>
        <strain evidence="2 3">IPL20</strain>
    </source>
</reference>
<dbReference type="STRING" id="429728.SAMN05216456_1928"/>
<protein>
    <submittedName>
        <fullName evidence="2">Uncharacterized protein</fullName>
    </submittedName>
</protein>
<evidence type="ECO:0000256" key="1">
    <source>
        <dbReference type="SAM" id="MobiDB-lite"/>
    </source>
</evidence>
<dbReference type="RefSeq" id="WP_092423643.1">
    <property type="nucleotide sequence ID" value="NZ_FPCK01000001.1"/>
</dbReference>
<dbReference type="AlphaFoldDB" id="A0A1I7NF53"/>
<accession>A0A1I7NF53</accession>